<gene>
    <name evidence="1" type="ORF">KIN20_005987</name>
</gene>
<name>A0AAD5MJQ2_PARTN</name>
<dbReference type="Gene3D" id="3.40.50.300">
    <property type="entry name" value="P-loop containing nucleotide triphosphate hydrolases"/>
    <property type="match status" value="1"/>
</dbReference>
<sequence>MVEEVAPLDLVIELQVPKKVLIDRLSKQLVHKASGRTYNWISILQKLRERMI</sequence>
<dbReference type="Proteomes" id="UP001196413">
    <property type="component" value="Unassembled WGS sequence"/>
</dbReference>
<evidence type="ECO:0000313" key="2">
    <source>
        <dbReference type="Proteomes" id="UP001196413"/>
    </source>
</evidence>
<reference evidence="1" key="1">
    <citation type="submission" date="2021-06" db="EMBL/GenBank/DDBJ databases">
        <title>Parelaphostrongylus tenuis whole genome reference sequence.</title>
        <authorList>
            <person name="Garwood T.J."/>
            <person name="Larsen P.A."/>
            <person name="Fountain-Jones N.M."/>
            <person name="Garbe J.R."/>
            <person name="Macchietto M.G."/>
            <person name="Kania S.A."/>
            <person name="Gerhold R.W."/>
            <person name="Richards J.E."/>
            <person name="Wolf T.M."/>
        </authorList>
    </citation>
    <scope>NUCLEOTIDE SEQUENCE</scope>
    <source>
        <strain evidence="1">MNPRO001-30</strain>
        <tissue evidence="1">Meninges</tissue>
    </source>
</reference>
<comment type="caution">
    <text evidence="1">The sequence shown here is derived from an EMBL/GenBank/DDBJ whole genome shotgun (WGS) entry which is preliminary data.</text>
</comment>
<dbReference type="AlphaFoldDB" id="A0AAD5MJQ2"/>
<evidence type="ECO:0000313" key="1">
    <source>
        <dbReference type="EMBL" id="KAJ1350242.1"/>
    </source>
</evidence>
<proteinExistence type="predicted"/>
<dbReference type="EMBL" id="JAHQIW010000819">
    <property type="protein sequence ID" value="KAJ1350242.1"/>
    <property type="molecule type" value="Genomic_DNA"/>
</dbReference>
<accession>A0AAD5MJQ2</accession>
<keyword evidence="2" id="KW-1185">Reference proteome</keyword>
<evidence type="ECO:0008006" key="3">
    <source>
        <dbReference type="Google" id="ProtNLM"/>
    </source>
</evidence>
<dbReference type="InterPro" id="IPR027417">
    <property type="entry name" value="P-loop_NTPase"/>
</dbReference>
<protein>
    <recommendedName>
        <fullName evidence="3">Adenylate kinase</fullName>
    </recommendedName>
</protein>
<organism evidence="1 2">
    <name type="scientific">Parelaphostrongylus tenuis</name>
    <name type="common">Meningeal worm</name>
    <dbReference type="NCBI Taxonomy" id="148309"/>
    <lineage>
        <taxon>Eukaryota</taxon>
        <taxon>Metazoa</taxon>
        <taxon>Ecdysozoa</taxon>
        <taxon>Nematoda</taxon>
        <taxon>Chromadorea</taxon>
        <taxon>Rhabditida</taxon>
        <taxon>Rhabditina</taxon>
        <taxon>Rhabditomorpha</taxon>
        <taxon>Strongyloidea</taxon>
        <taxon>Metastrongylidae</taxon>
        <taxon>Parelaphostrongylus</taxon>
    </lineage>
</organism>